<keyword evidence="2" id="KW-1185">Reference proteome</keyword>
<dbReference type="Proteomes" id="UP001177140">
    <property type="component" value="Unassembled WGS sequence"/>
</dbReference>
<name>A0AA41VYI9_PAPNU</name>
<sequence>MNFDDYVVYLKRGGRLLLLLLFHVTQSNPSLNRDKCLSLSLDNGYVYPYCDE</sequence>
<feature type="non-terminal residue" evidence="1">
    <location>
        <position position="52"/>
    </location>
</feature>
<comment type="caution">
    <text evidence="1">The sequence shown here is derived from an EMBL/GenBank/DDBJ whole genome shotgun (WGS) entry which is preliminary data.</text>
</comment>
<evidence type="ECO:0000313" key="1">
    <source>
        <dbReference type="EMBL" id="MCL7049594.1"/>
    </source>
</evidence>
<reference evidence="1" key="1">
    <citation type="submission" date="2022-03" db="EMBL/GenBank/DDBJ databases">
        <title>A functionally conserved STORR gene fusion in Papaver species that diverged 16.8 million years ago.</title>
        <authorList>
            <person name="Catania T."/>
        </authorList>
    </citation>
    <scope>NUCLEOTIDE SEQUENCE</scope>
    <source>
        <strain evidence="1">S-191538</strain>
    </source>
</reference>
<organism evidence="1 2">
    <name type="scientific">Papaver nudicaule</name>
    <name type="common">Iceland poppy</name>
    <dbReference type="NCBI Taxonomy" id="74823"/>
    <lineage>
        <taxon>Eukaryota</taxon>
        <taxon>Viridiplantae</taxon>
        <taxon>Streptophyta</taxon>
        <taxon>Embryophyta</taxon>
        <taxon>Tracheophyta</taxon>
        <taxon>Spermatophyta</taxon>
        <taxon>Magnoliopsida</taxon>
        <taxon>Ranunculales</taxon>
        <taxon>Papaveraceae</taxon>
        <taxon>Papaveroideae</taxon>
        <taxon>Papaver</taxon>
    </lineage>
</organism>
<protein>
    <submittedName>
        <fullName evidence="1">Uncharacterized protein</fullName>
    </submittedName>
</protein>
<dbReference type="EMBL" id="JAJJMA010317918">
    <property type="protein sequence ID" value="MCL7049594.1"/>
    <property type="molecule type" value="Genomic_DNA"/>
</dbReference>
<accession>A0AA41VYI9</accession>
<evidence type="ECO:0000313" key="2">
    <source>
        <dbReference type="Proteomes" id="UP001177140"/>
    </source>
</evidence>
<dbReference type="AlphaFoldDB" id="A0AA41VYI9"/>
<gene>
    <name evidence="1" type="ORF">MKW94_028930</name>
</gene>
<proteinExistence type="predicted"/>